<evidence type="ECO:0000313" key="17">
    <source>
        <dbReference type="Proteomes" id="UP000647241"/>
    </source>
</evidence>
<keyword evidence="7 13" id="KW-0276">Fatty acid metabolism</keyword>
<evidence type="ECO:0000259" key="15">
    <source>
        <dbReference type="Pfam" id="PF08545"/>
    </source>
</evidence>
<reference evidence="16" key="2">
    <citation type="submission" date="2020-09" db="EMBL/GenBank/DDBJ databases">
        <authorList>
            <person name="Sun Q."/>
            <person name="Zhou Y."/>
        </authorList>
    </citation>
    <scope>NUCLEOTIDE SEQUENCE</scope>
    <source>
        <strain evidence="16">CGMCC 1.12997</strain>
    </source>
</reference>
<protein>
    <recommendedName>
        <fullName evidence="3 13">Beta-ketoacyl-[acyl-carrier-protein] synthase III</fullName>
        <shortName evidence="13">Beta-ketoacyl-ACP synthase III</shortName>
        <shortName evidence="13">KAS III</shortName>
        <ecNumber evidence="3 13">2.3.1.180</ecNumber>
    </recommendedName>
    <alternativeName>
        <fullName evidence="13">3-oxoacyl-[acyl-carrier-protein] synthase 3</fullName>
    </alternativeName>
    <alternativeName>
        <fullName evidence="13">3-oxoacyl-[acyl-carrier-protein] synthase III</fullName>
    </alternativeName>
</protein>
<keyword evidence="17" id="KW-1185">Reference proteome</keyword>
<keyword evidence="4 13" id="KW-0963">Cytoplasm</keyword>
<dbReference type="FunFam" id="3.40.47.10:FF:000004">
    <property type="entry name" value="3-oxoacyl-[acyl-carrier-protein] synthase 3"/>
    <property type="match status" value="1"/>
</dbReference>
<comment type="caution">
    <text evidence="16">The sequence shown here is derived from an EMBL/GenBank/DDBJ whole genome shotgun (WGS) entry which is preliminary data.</text>
</comment>
<feature type="domain" description="Beta-ketoacyl-[acyl-carrier-protein] synthase III C-terminal" evidence="14">
    <location>
        <begin position="249"/>
        <end position="338"/>
    </location>
</feature>
<comment type="subunit">
    <text evidence="13">Homodimer.</text>
</comment>
<feature type="region of interest" description="ACP-binding" evidence="13">
    <location>
        <begin position="266"/>
        <end position="270"/>
    </location>
</feature>
<feature type="active site" evidence="13">
    <location>
        <position position="265"/>
    </location>
</feature>
<dbReference type="RefSeq" id="WP_188553972.1">
    <property type="nucleotide sequence ID" value="NZ_BMGT01000002.1"/>
</dbReference>
<keyword evidence="8 13" id="KW-0443">Lipid metabolism</keyword>
<evidence type="ECO:0000256" key="8">
    <source>
        <dbReference type="ARBA" id="ARBA00023098"/>
    </source>
</evidence>
<comment type="subcellular location">
    <subcellularLocation>
        <location evidence="13">Cytoplasm</location>
    </subcellularLocation>
</comment>
<dbReference type="InterPro" id="IPR004655">
    <property type="entry name" value="FabH"/>
</dbReference>
<evidence type="ECO:0000256" key="6">
    <source>
        <dbReference type="ARBA" id="ARBA00022679"/>
    </source>
</evidence>
<dbReference type="SUPFAM" id="SSF53901">
    <property type="entry name" value="Thiolase-like"/>
    <property type="match status" value="1"/>
</dbReference>
<dbReference type="AlphaFoldDB" id="A0A917M5S5"/>
<comment type="pathway">
    <text evidence="1 13">Lipid metabolism; fatty acid biosynthesis.</text>
</comment>
<keyword evidence="6 13" id="KW-0808">Transferase</keyword>
<dbReference type="PANTHER" id="PTHR34069:SF2">
    <property type="entry name" value="BETA-KETOACYL-[ACYL-CARRIER-PROTEIN] SYNTHASE III"/>
    <property type="match status" value="1"/>
</dbReference>
<evidence type="ECO:0000256" key="11">
    <source>
        <dbReference type="ARBA" id="ARBA00023315"/>
    </source>
</evidence>
<feature type="active site" evidence="13">
    <location>
        <position position="295"/>
    </location>
</feature>
<dbReference type="HAMAP" id="MF_01815">
    <property type="entry name" value="FabH"/>
    <property type="match status" value="1"/>
</dbReference>
<evidence type="ECO:0000313" key="16">
    <source>
        <dbReference type="EMBL" id="GGG76810.1"/>
    </source>
</evidence>
<dbReference type="PANTHER" id="PTHR34069">
    <property type="entry name" value="3-OXOACYL-[ACYL-CARRIER-PROTEIN] SYNTHASE 3"/>
    <property type="match status" value="1"/>
</dbReference>
<dbReference type="GO" id="GO:0033818">
    <property type="term" value="F:beta-ketoacyl-acyl-carrier-protein synthase III activity"/>
    <property type="evidence" value="ECO:0007669"/>
    <property type="project" value="UniProtKB-UniRule"/>
</dbReference>
<dbReference type="GO" id="GO:0005737">
    <property type="term" value="C:cytoplasm"/>
    <property type="evidence" value="ECO:0007669"/>
    <property type="project" value="UniProtKB-SubCell"/>
</dbReference>
<feature type="active site" evidence="13">
    <location>
        <position position="124"/>
    </location>
</feature>
<evidence type="ECO:0000259" key="14">
    <source>
        <dbReference type="Pfam" id="PF08541"/>
    </source>
</evidence>
<evidence type="ECO:0000256" key="1">
    <source>
        <dbReference type="ARBA" id="ARBA00005194"/>
    </source>
</evidence>
<dbReference type="NCBIfam" id="NF006829">
    <property type="entry name" value="PRK09352.1"/>
    <property type="match status" value="1"/>
</dbReference>
<gene>
    <name evidence="13 16" type="primary">fabH</name>
    <name evidence="16" type="ORF">GCM10011585_19740</name>
</gene>
<keyword evidence="5 13" id="KW-0444">Lipid biosynthesis</keyword>
<feature type="domain" description="Beta-ketoacyl-[acyl-carrier-protein] synthase III N-terminal" evidence="15">
    <location>
        <begin position="118"/>
        <end position="191"/>
    </location>
</feature>
<dbReference type="Pfam" id="PF08541">
    <property type="entry name" value="ACP_syn_III_C"/>
    <property type="match status" value="1"/>
</dbReference>
<comment type="catalytic activity">
    <reaction evidence="12">
        <text>malonyl-[ACP] + acetyl-CoA + H(+) = 3-oxobutanoyl-[ACP] + CO2 + CoA</text>
        <dbReference type="Rhea" id="RHEA:12080"/>
        <dbReference type="Rhea" id="RHEA-COMP:9623"/>
        <dbReference type="Rhea" id="RHEA-COMP:9625"/>
        <dbReference type="ChEBI" id="CHEBI:15378"/>
        <dbReference type="ChEBI" id="CHEBI:16526"/>
        <dbReference type="ChEBI" id="CHEBI:57287"/>
        <dbReference type="ChEBI" id="CHEBI:57288"/>
        <dbReference type="ChEBI" id="CHEBI:78449"/>
        <dbReference type="ChEBI" id="CHEBI:78450"/>
        <dbReference type="EC" id="2.3.1.180"/>
    </reaction>
    <physiologicalReaction direction="left-to-right" evidence="12">
        <dbReference type="Rhea" id="RHEA:12081"/>
    </physiologicalReaction>
</comment>
<comment type="domain">
    <text evidence="13">The last Arg residue of the ACP-binding site is essential for the weak association between ACP/AcpP and FabH.</text>
</comment>
<evidence type="ECO:0000256" key="2">
    <source>
        <dbReference type="ARBA" id="ARBA00008642"/>
    </source>
</evidence>
<dbReference type="EMBL" id="BMGT01000002">
    <property type="protein sequence ID" value="GGG76810.1"/>
    <property type="molecule type" value="Genomic_DNA"/>
</dbReference>
<evidence type="ECO:0000256" key="7">
    <source>
        <dbReference type="ARBA" id="ARBA00022832"/>
    </source>
</evidence>
<sequence length="340" mass="36207">MNLSLTLRPHAQVRAKISSVGAYVPPRLLTNADLEKMVETNDQWIVERTGIRERHIVEKGVGTSDLAVEAAKRCLAARGIEASELEVIIVATVTPDMFFPATACLVQDKLGAKGAWGFDLSAACSGFPYALQVGAKLVESGMHKKVMVIGADVMSSIIDYTDRATCVIFGDGAGAVLLEPCAEGEVGLIDYWHEVDGSGAASLNMPGGGSLHPATVETVAAKMHFVHQDGQAVYKFAVRKMAEAAETVLTRNGVTGKDLSCFIPHQANKRIILSTAERLGMPEECVVINIDRYGNTTAGTIPIAMHTALEEGRLKKGDLVLLASVGAGFTVGATLLQWEM</sequence>
<evidence type="ECO:0000256" key="10">
    <source>
        <dbReference type="ARBA" id="ARBA00023268"/>
    </source>
</evidence>
<comment type="function">
    <text evidence="13">Catalyzes the condensation reaction of fatty acid synthesis by the addition to an acyl acceptor of two carbons from malonyl-ACP. Catalyzes the first condensation reaction which initiates fatty acid synthesis and may therefore play a role in governing the total rate of fatty acid production. Possesses both acetoacetyl-ACP synthase and acetyl transacylase activities. Its substrate specificity determines the biosynthesis of branched-chain and/or straight-chain of fatty acids.</text>
</comment>
<dbReference type="InterPro" id="IPR013747">
    <property type="entry name" value="ACP_syn_III_C"/>
</dbReference>
<dbReference type="InterPro" id="IPR013751">
    <property type="entry name" value="ACP_syn_III_N"/>
</dbReference>
<name>A0A917M5S5_9BACT</name>
<dbReference type="Pfam" id="PF08545">
    <property type="entry name" value="ACP_syn_III"/>
    <property type="match status" value="1"/>
</dbReference>
<dbReference type="Gene3D" id="3.40.47.10">
    <property type="match status" value="1"/>
</dbReference>
<evidence type="ECO:0000256" key="12">
    <source>
        <dbReference type="ARBA" id="ARBA00051096"/>
    </source>
</evidence>
<dbReference type="GO" id="GO:0044550">
    <property type="term" value="P:secondary metabolite biosynthetic process"/>
    <property type="evidence" value="ECO:0007669"/>
    <property type="project" value="TreeGrafter"/>
</dbReference>
<dbReference type="Proteomes" id="UP000647241">
    <property type="component" value="Unassembled WGS sequence"/>
</dbReference>
<comment type="similarity">
    <text evidence="2 13">Belongs to the thiolase-like superfamily. FabH family.</text>
</comment>
<keyword evidence="11 13" id="KW-0012">Acyltransferase</keyword>
<evidence type="ECO:0000256" key="5">
    <source>
        <dbReference type="ARBA" id="ARBA00022516"/>
    </source>
</evidence>
<accession>A0A917M5S5</accession>
<reference evidence="16" key="1">
    <citation type="journal article" date="2014" name="Int. J. Syst. Evol. Microbiol.">
        <title>Complete genome sequence of Corynebacterium casei LMG S-19264T (=DSM 44701T), isolated from a smear-ripened cheese.</title>
        <authorList>
            <consortium name="US DOE Joint Genome Institute (JGI-PGF)"/>
            <person name="Walter F."/>
            <person name="Albersmeier A."/>
            <person name="Kalinowski J."/>
            <person name="Ruckert C."/>
        </authorList>
    </citation>
    <scope>NUCLEOTIDE SEQUENCE</scope>
    <source>
        <strain evidence="16">CGMCC 1.12997</strain>
    </source>
</reference>
<evidence type="ECO:0000256" key="9">
    <source>
        <dbReference type="ARBA" id="ARBA00023160"/>
    </source>
</evidence>
<proteinExistence type="inferred from homology"/>
<keyword evidence="10 13" id="KW-0511">Multifunctional enzyme</keyword>
<evidence type="ECO:0000256" key="13">
    <source>
        <dbReference type="HAMAP-Rule" id="MF_01815"/>
    </source>
</evidence>
<dbReference type="InterPro" id="IPR016039">
    <property type="entry name" value="Thiolase-like"/>
</dbReference>
<dbReference type="GO" id="GO:0004315">
    <property type="term" value="F:3-oxoacyl-[acyl-carrier-protein] synthase activity"/>
    <property type="evidence" value="ECO:0007669"/>
    <property type="project" value="InterPro"/>
</dbReference>
<dbReference type="GO" id="GO:0006633">
    <property type="term" value="P:fatty acid biosynthetic process"/>
    <property type="evidence" value="ECO:0007669"/>
    <property type="project" value="UniProtKB-UniRule"/>
</dbReference>
<organism evidence="16 17">
    <name type="scientific">Edaphobacter dinghuensis</name>
    <dbReference type="NCBI Taxonomy" id="1560005"/>
    <lineage>
        <taxon>Bacteria</taxon>
        <taxon>Pseudomonadati</taxon>
        <taxon>Acidobacteriota</taxon>
        <taxon>Terriglobia</taxon>
        <taxon>Terriglobales</taxon>
        <taxon>Acidobacteriaceae</taxon>
        <taxon>Edaphobacter</taxon>
    </lineage>
</organism>
<dbReference type="EC" id="2.3.1.180" evidence="3 13"/>
<dbReference type="NCBIfam" id="TIGR00747">
    <property type="entry name" value="fabH"/>
    <property type="match status" value="1"/>
</dbReference>
<keyword evidence="9 13" id="KW-0275">Fatty acid biosynthesis</keyword>
<evidence type="ECO:0000256" key="4">
    <source>
        <dbReference type="ARBA" id="ARBA00022490"/>
    </source>
</evidence>
<evidence type="ECO:0000256" key="3">
    <source>
        <dbReference type="ARBA" id="ARBA00012333"/>
    </source>
</evidence>
<dbReference type="CDD" id="cd00830">
    <property type="entry name" value="KAS_III"/>
    <property type="match status" value="1"/>
</dbReference>